<organism evidence="6 7">
    <name type="scientific">Tilletia horrida</name>
    <dbReference type="NCBI Taxonomy" id="155126"/>
    <lineage>
        <taxon>Eukaryota</taxon>
        <taxon>Fungi</taxon>
        <taxon>Dikarya</taxon>
        <taxon>Basidiomycota</taxon>
        <taxon>Ustilaginomycotina</taxon>
        <taxon>Exobasidiomycetes</taxon>
        <taxon>Tilletiales</taxon>
        <taxon>Tilletiaceae</taxon>
        <taxon>Tilletia</taxon>
    </lineage>
</organism>
<feature type="region of interest" description="Disordered" evidence="4">
    <location>
        <begin position="875"/>
        <end position="901"/>
    </location>
</feature>
<dbReference type="PROSITE" id="PS50011">
    <property type="entry name" value="PROTEIN_KINASE_DOM"/>
    <property type="match status" value="1"/>
</dbReference>
<feature type="domain" description="Protein kinase" evidence="5">
    <location>
        <begin position="125"/>
        <end position="396"/>
    </location>
</feature>
<evidence type="ECO:0000313" key="7">
    <source>
        <dbReference type="Proteomes" id="UP001176517"/>
    </source>
</evidence>
<dbReference type="Gene3D" id="1.10.510.10">
    <property type="entry name" value="Transferase(Phosphotransferase) domain 1"/>
    <property type="match status" value="1"/>
</dbReference>
<keyword evidence="1 3" id="KW-0547">Nucleotide-binding</keyword>
<dbReference type="InterPro" id="IPR008271">
    <property type="entry name" value="Ser/Thr_kinase_AS"/>
</dbReference>
<feature type="compositionally biased region" description="Basic and acidic residues" evidence="4">
    <location>
        <begin position="1093"/>
        <end position="1105"/>
    </location>
</feature>
<feature type="region of interest" description="Disordered" evidence="4">
    <location>
        <begin position="1220"/>
        <end position="1252"/>
    </location>
</feature>
<dbReference type="PROSITE" id="PS00107">
    <property type="entry name" value="PROTEIN_KINASE_ATP"/>
    <property type="match status" value="1"/>
</dbReference>
<dbReference type="Proteomes" id="UP001176517">
    <property type="component" value="Unassembled WGS sequence"/>
</dbReference>
<dbReference type="GO" id="GO:0035556">
    <property type="term" value="P:intracellular signal transduction"/>
    <property type="evidence" value="ECO:0007669"/>
    <property type="project" value="TreeGrafter"/>
</dbReference>
<name>A0AAN6GN26_9BASI</name>
<feature type="compositionally biased region" description="Polar residues" evidence="4">
    <location>
        <begin position="1129"/>
        <end position="1141"/>
    </location>
</feature>
<dbReference type="PANTHER" id="PTHR24346:SF30">
    <property type="entry name" value="MATERNAL EMBRYONIC LEUCINE ZIPPER KINASE"/>
    <property type="match status" value="1"/>
</dbReference>
<feature type="compositionally biased region" description="Basic residues" evidence="4">
    <location>
        <begin position="24"/>
        <end position="33"/>
    </location>
</feature>
<dbReference type="GO" id="GO:0004674">
    <property type="term" value="F:protein serine/threonine kinase activity"/>
    <property type="evidence" value="ECO:0007669"/>
    <property type="project" value="TreeGrafter"/>
</dbReference>
<evidence type="ECO:0000313" key="6">
    <source>
        <dbReference type="EMBL" id="KAK0547681.1"/>
    </source>
</evidence>
<feature type="compositionally biased region" description="Pro residues" evidence="4">
    <location>
        <begin position="1"/>
        <end position="10"/>
    </location>
</feature>
<feature type="region of interest" description="Disordered" evidence="4">
    <location>
        <begin position="788"/>
        <end position="821"/>
    </location>
</feature>
<feature type="compositionally biased region" description="Polar residues" evidence="4">
    <location>
        <begin position="921"/>
        <end position="931"/>
    </location>
</feature>
<feature type="compositionally biased region" description="Low complexity" evidence="4">
    <location>
        <begin position="475"/>
        <end position="490"/>
    </location>
</feature>
<feature type="region of interest" description="Disordered" evidence="4">
    <location>
        <begin position="921"/>
        <end position="940"/>
    </location>
</feature>
<dbReference type="GO" id="GO:0005524">
    <property type="term" value="F:ATP binding"/>
    <property type="evidence" value="ECO:0007669"/>
    <property type="project" value="UniProtKB-UniRule"/>
</dbReference>
<feature type="region of interest" description="Disordered" evidence="4">
    <location>
        <begin position="532"/>
        <end position="555"/>
    </location>
</feature>
<dbReference type="Pfam" id="PF00069">
    <property type="entry name" value="Pkinase"/>
    <property type="match status" value="1"/>
</dbReference>
<sequence>MNKTHQPPPSRVRAASTAGATSKTQHHNHHHGASTKTDADHARELQRERERAAAREAQREHWERTRGAGSSVLALYDDEFRNKSIDSWEAEDVLPSLEEVQTKKYDPVEVPSADLLLTRGISEYTMLPKVLGRGKFSTVFLAVKNGQKYAIKHTALFPHHPLISTRLLREPTLLAELPPHPNLVTVNETIRTPGHFYLVEEYLGGYVTLEALIPLLNKSPPDQPAKLPDDVAEKVFQQLISAVNSIHSPLQICHRDIKPENILVHPVTLNLKLLDFGLATHFSRSEPKLSTCCGSPAFHCPEIVKALASPPGTVMYWGPEVDAWTCGITMLRCLTGVLYPLGAQHTSLRSMAIRAQRSVSMVSNSGLREKIGKLVDMDGVKRMRYFQEMNDEQERLLGEPLRERKEFKSTTYIPTEPSHSMRLPLLSGAAAEHVLADQGWAVGAAGGSAQRSPLGSSRTTPNTSRASSPAPLRHQSLLSPPQPTPSTKTLILLNPTSQPPQRVLSFIKYVGSALASTQNPASAAALPLSATSTAASGTGNPQPPSPPTTMTANSSSERLEINMLNNLPVQGNSAHANGLTSHIHIFQCVLHLPEPVEEPEEQLSLVQTIMAAFGRRSAPNAKRSLSQPPKPKTTDAAAASVGGEASGKAAADAANAVASGNGGKSTVRCLPFWMIIKFPKHGSGIGLASGAIPPRASYQRSSSAAGRRSRTTSTVNGNGGQGSEPATLATTRRSCDHSPDSRPDSAATPKEYPGVTRASLEIGGAPPAGAAIISRMSKSSANILEDLKASGLNRPSGERQRSGSYSRAHSRQRLRSRVSQVGPVSKPKIFLHVSDERALSALKQAFSVGGTAEASDLEEEYLGISSLLERSGDKIGTGSLRASHEEPRSPNSPVFERKARPSILRSQTLVASSTQNGIATTGPITSHTTQGLPFPSVHEDGGDDVQRGRTPGAAAAAVLAGRRLDLQRTGRTYSSASVRGLPSSSRSTLSSEDLQRKLDALQSALRPVLTRSSRTHSHNGHPDVLDNGLATVEQARLNLAGLLQMLHDAEQAQGPVLQSALSPITFQLFSVLAPVLGLESVRASSSGARPKAHLKDDQISKEGSEHLQTSRRSLERSSSSGDGLASPGQPASRNGAGSTSGPPSPLEPMTERMPNGGFSSKKSSSSSLVDSIEEKTAPTPMRTMARNALELAAQYSSAREMFLAVQERLDLLTSQAEAAVDHNGSDRADDTTPGTPALERKAFHGGARRPATKGWDGGLELEGLIRLLSIVVPRIKTRKPHNFSESLASLLPRATKALLLSSNQTRARKAARRDNGSKGSDQSTIIFRQKNALSVFRALIELTKVTNAWEIKCLVEDQKTDSEMLGVSVVRTLQNDGQYTQQHPFCKQSIASLSSLGKRTTDVSVMFFGTLASLIPYLPSLQAPSASSKAATGLSEAYFFAKFPKYGLQRPAELVRSSSFASESISVDDATDLWNSVAVAVEGLHKSICTAAFGDSSEAGAQSPVDSASSRNSKEALTSIGAFACLVQLLSLDNARTAVLGVSSPPSSWTVADAHKHLVASLPIVVAGLKCHATVKNPLDDNLAYAPMEALEDHALLWTLWCFDALEKGSPTERVLQPETAVLLVQSLSANAALSASAARLISFMLVKQIITHHTSEAVAADLLVDIVSPECPFANLRRASVGMIRDIIDLRLRKDAGEGAHDPTGVLSPSFLEKLRAILFALPPGFDSITQASLDPEKLSRMRNFLEDHTAWLSECVHTLYYLLKRDRANVTGIQVPALREQLQRTFVSPLRSMTESWRSVANSQSTTSEDQQRNLDSISTSLGVLSMSLDLILSIEEAPMESTSEGAA</sequence>
<feature type="binding site" evidence="3">
    <location>
        <position position="152"/>
    </location>
    <ligand>
        <name>ATP</name>
        <dbReference type="ChEBI" id="CHEBI:30616"/>
    </ligand>
</feature>
<protein>
    <recommendedName>
        <fullName evidence="5">Protein kinase domain-containing protein</fullName>
    </recommendedName>
</protein>
<dbReference type="PROSITE" id="PS00108">
    <property type="entry name" value="PROTEIN_KINASE_ST"/>
    <property type="match status" value="1"/>
</dbReference>
<feature type="compositionally biased region" description="Basic and acidic residues" evidence="4">
    <location>
        <begin position="1220"/>
        <end position="1230"/>
    </location>
</feature>
<dbReference type="SUPFAM" id="SSF56112">
    <property type="entry name" value="Protein kinase-like (PK-like)"/>
    <property type="match status" value="1"/>
</dbReference>
<dbReference type="InterPro" id="IPR011009">
    <property type="entry name" value="Kinase-like_dom_sf"/>
</dbReference>
<evidence type="ECO:0000256" key="4">
    <source>
        <dbReference type="SAM" id="MobiDB-lite"/>
    </source>
</evidence>
<dbReference type="GO" id="GO:0005737">
    <property type="term" value="C:cytoplasm"/>
    <property type="evidence" value="ECO:0007669"/>
    <property type="project" value="TreeGrafter"/>
</dbReference>
<feature type="region of interest" description="Disordered" evidence="4">
    <location>
        <begin position="971"/>
        <end position="993"/>
    </location>
</feature>
<feature type="region of interest" description="Disordered" evidence="4">
    <location>
        <begin position="1"/>
        <end position="66"/>
    </location>
</feature>
<dbReference type="InterPro" id="IPR017441">
    <property type="entry name" value="Protein_kinase_ATP_BS"/>
</dbReference>
<evidence type="ECO:0000259" key="5">
    <source>
        <dbReference type="PROSITE" id="PS50011"/>
    </source>
</evidence>
<dbReference type="PANTHER" id="PTHR24346">
    <property type="entry name" value="MAP/MICROTUBULE AFFINITY-REGULATING KINASE"/>
    <property type="match status" value="1"/>
</dbReference>
<feature type="region of interest" description="Disordered" evidence="4">
    <location>
        <begin position="1083"/>
        <end position="1183"/>
    </location>
</feature>
<accession>A0AAN6GN26</accession>
<gene>
    <name evidence="6" type="ORF">OC846_004769</name>
</gene>
<dbReference type="EMBL" id="JAPDMZ010000155">
    <property type="protein sequence ID" value="KAK0547681.1"/>
    <property type="molecule type" value="Genomic_DNA"/>
</dbReference>
<feature type="compositionally biased region" description="Basic and acidic residues" evidence="4">
    <location>
        <begin position="37"/>
        <end position="66"/>
    </location>
</feature>
<feature type="compositionally biased region" description="Polar residues" evidence="4">
    <location>
        <begin position="449"/>
        <end position="467"/>
    </location>
</feature>
<evidence type="ECO:0000256" key="1">
    <source>
        <dbReference type="ARBA" id="ARBA00022741"/>
    </source>
</evidence>
<evidence type="ECO:0000256" key="2">
    <source>
        <dbReference type="ARBA" id="ARBA00022840"/>
    </source>
</evidence>
<keyword evidence="7" id="KW-1185">Reference proteome</keyword>
<feature type="region of interest" description="Disordered" evidence="4">
    <location>
        <begin position="694"/>
        <end position="761"/>
    </location>
</feature>
<feature type="region of interest" description="Disordered" evidence="4">
    <location>
        <begin position="617"/>
        <end position="641"/>
    </location>
</feature>
<comment type="caution">
    <text evidence="6">The sequence shown here is derived from an EMBL/GenBank/DDBJ whole genome shotgun (WGS) entry which is preliminary data.</text>
</comment>
<dbReference type="SMART" id="SM00220">
    <property type="entry name" value="S_TKc"/>
    <property type="match status" value="1"/>
</dbReference>
<reference evidence="6" key="1">
    <citation type="journal article" date="2023" name="PhytoFront">
        <title>Draft Genome Resources of Seven Strains of Tilletia horrida, Causal Agent of Kernel Smut of Rice.</title>
        <authorList>
            <person name="Khanal S."/>
            <person name="Antony Babu S."/>
            <person name="Zhou X.G."/>
        </authorList>
    </citation>
    <scope>NUCLEOTIDE SEQUENCE</scope>
    <source>
        <strain evidence="6">TX6</strain>
    </source>
</reference>
<feature type="compositionally biased region" description="Basic and acidic residues" evidence="4">
    <location>
        <begin position="733"/>
        <end position="743"/>
    </location>
</feature>
<feature type="compositionally biased region" description="Low complexity" evidence="4">
    <location>
        <begin position="695"/>
        <end position="714"/>
    </location>
</feature>
<keyword evidence="2 3" id="KW-0067">ATP-binding</keyword>
<evidence type="ECO:0000256" key="3">
    <source>
        <dbReference type="PROSITE-ProRule" id="PRU10141"/>
    </source>
</evidence>
<dbReference type="InterPro" id="IPR000719">
    <property type="entry name" value="Prot_kinase_dom"/>
</dbReference>
<proteinExistence type="predicted"/>
<feature type="region of interest" description="Disordered" evidence="4">
    <location>
        <begin position="445"/>
        <end position="495"/>
    </location>
</feature>